<accession>A0A7N9CUX9</accession>
<reference evidence="1" key="3">
    <citation type="submission" date="2025-09" db="UniProtKB">
        <authorList>
            <consortium name="Ensembl"/>
        </authorList>
    </citation>
    <scope>IDENTIFICATION</scope>
</reference>
<protein>
    <submittedName>
        <fullName evidence="1">Uncharacterized protein</fullName>
    </submittedName>
</protein>
<dbReference type="AlphaFoldDB" id="A0A7N9CUX9"/>
<dbReference type="Proteomes" id="UP000233100">
    <property type="component" value="Chromosome 11"/>
</dbReference>
<proteinExistence type="predicted"/>
<reference evidence="1" key="2">
    <citation type="submission" date="2025-08" db="UniProtKB">
        <authorList>
            <consortium name="Ensembl"/>
        </authorList>
    </citation>
    <scope>IDENTIFICATION</scope>
</reference>
<name>A0A7N9CUX9_MACFA</name>
<dbReference type="GeneTree" id="ENSGT01150000286943"/>
<reference evidence="1 2" key="1">
    <citation type="submission" date="2013-03" db="EMBL/GenBank/DDBJ databases">
        <authorList>
            <person name="Warren W."/>
            <person name="Wilson R.K."/>
        </authorList>
    </citation>
    <scope>NUCLEOTIDE SEQUENCE</scope>
</reference>
<keyword evidence="2" id="KW-1185">Reference proteome</keyword>
<dbReference type="Ensembl" id="ENSMFAT00000082644.1">
    <property type="protein sequence ID" value="ENSMFAP00000054056.1"/>
    <property type="gene ID" value="ENSMFAG00000059505.1"/>
</dbReference>
<evidence type="ECO:0000313" key="2">
    <source>
        <dbReference type="Proteomes" id="UP000233100"/>
    </source>
</evidence>
<dbReference type="PANTHER" id="PTHR12138:SF133">
    <property type="entry name" value="SECRETED PROTEIN"/>
    <property type="match status" value="1"/>
</dbReference>
<sequence length="138" mass="15209">MFARLVSNSWSQVICPPWPPKVLGLQAFEPPCPALVYFYRESFFVVLFCFSDGVLLLSPRLECNSMISAYCNLCLLGSSNSSVSTSRVARTTGVHHHAWLIFVFLVDMGFHHVGQAGLELPTSGDPPLWPPKVLGVQA</sequence>
<dbReference type="PRINTS" id="PR02045">
    <property type="entry name" value="F138DOMAIN"/>
</dbReference>
<dbReference type="PANTHER" id="PTHR12138">
    <property type="entry name" value="PRIMATE-EXPANDED PROTEIN FAMILY"/>
    <property type="match status" value="1"/>
</dbReference>
<evidence type="ECO:0000313" key="1">
    <source>
        <dbReference type="Ensembl" id="ENSMFAP00000054056.1"/>
    </source>
</evidence>
<organism evidence="1 2">
    <name type="scientific">Macaca fascicularis</name>
    <name type="common">Crab-eating macaque</name>
    <name type="synonym">Cynomolgus monkey</name>
    <dbReference type="NCBI Taxonomy" id="9541"/>
    <lineage>
        <taxon>Eukaryota</taxon>
        <taxon>Metazoa</taxon>
        <taxon>Chordata</taxon>
        <taxon>Craniata</taxon>
        <taxon>Vertebrata</taxon>
        <taxon>Euteleostomi</taxon>
        <taxon>Mammalia</taxon>
        <taxon>Eutheria</taxon>
        <taxon>Euarchontoglires</taxon>
        <taxon>Primates</taxon>
        <taxon>Haplorrhini</taxon>
        <taxon>Catarrhini</taxon>
        <taxon>Cercopithecidae</taxon>
        <taxon>Cercopithecinae</taxon>
        <taxon>Macaca</taxon>
    </lineage>
</organism>